<dbReference type="Proteomes" id="UP001221142">
    <property type="component" value="Unassembled WGS sequence"/>
</dbReference>
<dbReference type="AlphaFoldDB" id="A0AAD7FR43"/>
<evidence type="ECO:0008006" key="3">
    <source>
        <dbReference type="Google" id="ProtNLM"/>
    </source>
</evidence>
<organism evidence="1 2">
    <name type="scientific">Roridomyces roridus</name>
    <dbReference type="NCBI Taxonomy" id="1738132"/>
    <lineage>
        <taxon>Eukaryota</taxon>
        <taxon>Fungi</taxon>
        <taxon>Dikarya</taxon>
        <taxon>Basidiomycota</taxon>
        <taxon>Agaricomycotina</taxon>
        <taxon>Agaricomycetes</taxon>
        <taxon>Agaricomycetidae</taxon>
        <taxon>Agaricales</taxon>
        <taxon>Marasmiineae</taxon>
        <taxon>Mycenaceae</taxon>
        <taxon>Roridomyces</taxon>
    </lineage>
</organism>
<keyword evidence="2" id="KW-1185">Reference proteome</keyword>
<comment type="caution">
    <text evidence="1">The sequence shown here is derived from an EMBL/GenBank/DDBJ whole genome shotgun (WGS) entry which is preliminary data.</text>
</comment>
<reference evidence="1" key="1">
    <citation type="submission" date="2023-03" db="EMBL/GenBank/DDBJ databases">
        <title>Massive genome expansion in bonnet fungi (Mycena s.s.) driven by repeated elements and novel gene families across ecological guilds.</title>
        <authorList>
            <consortium name="Lawrence Berkeley National Laboratory"/>
            <person name="Harder C.B."/>
            <person name="Miyauchi S."/>
            <person name="Viragh M."/>
            <person name="Kuo A."/>
            <person name="Thoen E."/>
            <person name="Andreopoulos B."/>
            <person name="Lu D."/>
            <person name="Skrede I."/>
            <person name="Drula E."/>
            <person name="Henrissat B."/>
            <person name="Morin E."/>
            <person name="Kohler A."/>
            <person name="Barry K."/>
            <person name="LaButti K."/>
            <person name="Morin E."/>
            <person name="Salamov A."/>
            <person name="Lipzen A."/>
            <person name="Mereny Z."/>
            <person name="Hegedus B."/>
            <person name="Baldrian P."/>
            <person name="Stursova M."/>
            <person name="Weitz H."/>
            <person name="Taylor A."/>
            <person name="Grigoriev I.V."/>
            <person name="Nagy L.G."/>
            <person name="Martin F."/>
            <person name="Kauserud H."/>
        </authorList>
    </citation>
    <scope>NUCLEOTIDE SEQUENCE</scope>
    <source>
        <strain evidence="1">9284</strain>
    </source>
</reference>
<dbReference type="EMBL" id="JARKIF010000007">
    <property type="protein sequence ID" value="KAJ7634628.1"/>
    <property type="molecule type" value="Genomic_DNA"/>
</dbReference>
<evidence type="ECO:0000313" key="2">
    <source>
        <dbReference type="Proteomes" id="UP001221142"/>
    </source>
</evidence>
<evidence type="ECO:0000313" key="1">
    <source>
        <dbReference type="EMBL" id="KAJ7634628.1"/>
    </source>
</evidence>
<proteinExistence type="predicted"/>
<gene>
    <name evidence="1" type="ORF">FB45DRAFT_909389</name>
</gene>
<name>A0AAD7FR43_9AGAR</name>
<protein>
    <recommendedName>
        <fullName evidence="3">F-box domain-containing protein</fullName>
    </recommendedName>
</protein>
<accession>A0AAD7FR43</accession>
<sequence>MSGPITGYTPFASRLDTNSCPTAEEAVEIKAFLAEPLLQLKCLDNKIADMQQALNKLSKERGSLQSFIHSHQALLSPIRRIPTDIMREIFLACLPTHRNCVMDAGEAPLLLGRVCSAWRTLSLQTPPLWASLHIVDPGQHWSEEQSEWGVSQVALDHPRAALVAEAARRWLQRSGRCPISVSWHLQDATAARPWCSNSRSVAGIILPLASRWQHIEFTIDASVCQELAQLGTADVPELKSVALRYSPGGSFIAWDTLLFLAGAKLRIATVTGFGLVVSQLPIQWSQLTALREEGTRIPLDSALLIISRCVNLRSLALMFAEVPMTGQLPFVDHHLLESLHLSGHANTSAGFMHQINVPQLKDFALVTEMADNWDEPWEETYRAPFPEPALLEFIATLPLLESLSLTTGQIIPSSATKILLQLPPSLRRIHIDADCDHPSSWPYMDASLRGDLLASLTFINAGSTMPLPILRVLDIAIVGKEFITDATLNHFITARASTLQRVKINFARPMQGDLRDALSPLIENGLDFAVTYVAADIYRYSPWEGLPDAPKAVLE</sequence>